<evidence type="ECO:0000313" key="2">
    <source>
        <dbReference type="EMBL" id="CAB4878293.1"/>
    </source>
</evidence>
<accession>A0A6J7EEU0</accession>
<feature type="compositionally biased region" description="Polar residues" evidence="1">
    <location>
        <begin position="87"/>
        <end position="98"/>
    </location>
</feature>
<dbReference type="EMBL" id="CAFBLK010000254">
    <property type="protein sequence ID" value="CAB4878293.1"/>
    <property type="molecule type" value="Genomic_DNA"/>
</dbReference>
<gene>
    <name evidence="2" type="ORF">UFOPK3317_01281</name>
</gene>
<reference evidence="2" key="1">
    <citation type="submission" date="2020-05" db="EMBL/GenBank/DDBJ databases">
        <authorList>
            <person name="Chiriac C."/>
            <person name="Salcher M."/>
            <person name="Ghai R."/>
            <person name="Kavagutti S V."/>
        </authorList>
    </citation>
    <scope>NUCLEOTIDE SEQUENCE</scope>
</reference>
<sequence length="113" mass="11722">MIARRHSGSDVAASRVPAVITTARPPASRALFTTERSIFERASDMRVFPDSAALEPSISAAAPHSARESPLLAELSSPSIAIRLNSDESSAASPTTWSIGGAPLPNSSHSRAG</sequence>
<protein>
    <submittedName>
        <fullName evidence="2">Unannotated protein</fullName>
    </submittedName>
</protein>
<organism evidence="2">
    <name type="scientific">freshwater metagenome</name>
    <dbReference type="NCBI Taxonomy" id="449393"/>
    <lineage>
        <taxon>unclassified sequences</taxon>
        <taxon>metagenomes</taxon>
        <taxon>ecological metagenomes</taxon>
    </lineage>
</organism>
<evidence type="ECO:0000256" key="1">
    <source>
        <dbReference type="SAM" id="MobiDB-lite"/>
    </source>
</evidence>
<name>A0A6J7EEU0_9ZZZZ</name>
<proteinExistence type="predicted"/>
<feature type="region of interest" description="Disordered" evidence="1">
    <location>
        <begin position="86"/>
        <end position="113"/>
    </location>
</feature>
<dbReference type="AlphaFoldDB" id="A0A6J7EEU0"/>